<organism evidence="10 11">
    <name type="scientific">Clostridium neonatale</name>
    <dbReference type="NCBI Taxonomy" id="137838"/>
    <lineage>
        <taxon>Bacteria</taxon>
        <taxon>Bacillati</taxon>
        <taxon>Bacillota</taxon>
        <taxon>Clostridia</taxon>
        <taxon>Eubacteriales</taxon>
        <taxon>Clostridiaceae</taxon>
        <taxon>Clostridium</taxon>
    </lineage>
</organism>
<dbReference type="InterPro" id="IPR004099">
    <property type="entry name" value="Pyr_nucl-diS_OxRdtase_dimer"/>
</dbReference>
<comment type="similarity">
    <text evidence="2">Belongs to the class-III pyridine nucleotide-disulfide oxidoreductase family.</text>
</comment>
<evidence type="ECO:0000256" key="3">
    <source>
        <dbReference type="ARBA" id="ARBA00022630"/>
    </source>
</evidence>
<evidence type="ECO:0000256" key="1">
    <source>
        <dbReference type="ARBA" id="ARBA00001974"/>
    </source>
</evidence>
<evidence type="ECO:0000259" key="7">
    <source>
        <dbReference type="PROSITE" id="PS50206"/>
    </source>
</evidence>
<reference evidence="9" key="3">
    <citation type="submission" date="2022-10" db="EMBL/GenBank/DDBJ databases">
        <authorList>
            <person name="Aires J."/>
            <person name="Mesa V."/>
        </authorList>
    </citation>
    <scope>NUCLEOTIDE SEQUENCE</scope>
    <source>
        <strain evidence="9">Clostridium neonatale JD116</strain>
    </source>
</reference>
<dbReference type="Pfam" id="PF02852">
    <property type="entry name" value="Pyr_redox_dim"/>
    <property type="match status" value="1"/>
</dbReference>
<evidence type="ECO:0000313" key="8">
    <source>
        <dbReference type="EMBL" id="CAG9710167.1"/>
    </source>
</evidence>
<dbReference type="EC" id="1.8.1.-" evidence="8"/>
<dbReference type="SUPFAM" id="SSF52821">
    <property type="entry name" value="Rhodanese/Cell cycle control phosphatase"/>
    <property type="match status" value="1"/>
</dbReference>
<feature type="domain" description="Rhodanese" evidence="7">
    <location>
        <begin position="485"/>
        <end position="569"/>
    </location>
</feature>
<dbReference type="Gene3D" id="3.40.250.10">
    <property type="entry name" value="Rhodanese-like domain"/>
    <property type="match status" value="1"/>
</dbReference>
<dbReference type="PRINTS" id="PR00411">
    <property type="entry name" value="PNDRDTASEI"/>
</dbReference>
<keyword evidence="5 10" id="KW-0560">Oxidoreductase</keyword>
<evidence type="ECO:0000313" key="9">
    <source>
        <dbReference type="EMBL" id="CAI3540941.1"/>
    </source>
</evidence>
<dbReference type="InterPro" id="IPR023753">
    <property type="entry name" value="FAD/NAD-binding_dom"/>
</dbReference>
<evidence type="ECO:0000256" key="4">
    <source>
        <dbReference type="ARBA" id="ARBA00022827"/>
    </source>
</evidence>
<keyword evidence="6" id="KW-0676">Redox-active center</keyword>
<comment type="cofactor">
    <cofactor evidence="1">
        <name>FAD</name>
        <dbReference type="ChEBI" id="CHEBI:57692"/>
    </cofactor>
</comment>
<dbReference type="EC" id="1.8.1.14" evidence="10"/>
<dbReference type="Pfam" id="PF00581">
    <property type="entry name" value="Rhodanese"/>
    <property type="match status" value="1"/>
</dbReference>
<accession>A0A650LR44</accession>
<dbReference type="PROSITE" id="PS50206">
    <property type="entry name" value="RHODANESE_3"/>
    <property type="match status" value="1"/>
</dbReference>
<dbReference type="Gene3D" id="3.50.50.60">
    <property type="entry name" value="FAD/NAD(P)-binding domain"/>
    <property type="match status" value="2"/>
</dbReference>
<dbReference type="SMART" id="SM00450">
    <property type="entry name" value="RHOD"/>
    <property type="match status" value="1"/>
</dbReference>
<dbReference type="SUPFAM" id="SSF55424">
    <property type="entry name" value="FAD/NAD-linked reductases, dimerisation (C-terminal) domain"/>
    <property type="match status" value="1"/>
</dbReference>
<keyword evidence="3" id="KW-0285">Flavoprotein</keyword>
<protein>
    <submittedName>
        <fullName evidence="10">Coenzyme A disulfide reductase</fullName>
        <ecNumber evidence="10">1.8.1.14</ecNumber>
    </submittedName>
    <submittedName>
        <fullName evidence="8">Disulfide oxidoreductase</fullName>
        <ecNumber evidence="8">1.8.1.-</ecNumber>
    </submittedName>
</protein>
<dbReference type="EMBL" id="UWJD01000001">
    <property type="protein sequence ID" value="VCT83441.1"/>
    <property type="molecule type" value="Genomic_DNA"/>
</dbReference>
<dbReference type="InterPro" id="IPR001763">
    <property type="entry name" value="Rhodanese-like_dom"/>
</dbReference>
<dbReference type="InterPro" id="IPR050260">
    <property type="entry name" value="FAD-bd_OxRdtase"/>
</dbReference>
<dbReference type="InterPro" id="IPR036188">
    <property type="entry name" value="FAD/NAD-bd_sf"/>
</dbReference>
<gene>
    <name evidence="10" type="primary">cdr_1</name>
    <name evidence="9" type="ORF">CNEO2_110093</name>
    <name evidence="8" type="ORF">CNEO_44631</name>
    <name evidence="10" type="ORF">CNEONATNEC25_01037</name>
</gene>
<sequence length="587" mass="65671">MYQIDIIKFKNNIFIENGGNVMKKKILIVGGVAGGASAATRLRRNSEEDEIIMFEKGPHVSFSNCALPYHLSGVIKSADRLVLMSPEKFKKQYNIEVRTNSEVISIDRKNKNIEIRKIDSNEIYKESYDKLILSPGAHPIVPKIEGIDEVNLFTIRNVVDIDGINKYLKNNDIKDVAVIGGGFIGVETAENLCNGGYNVTLIESDKQILRPFDYDMVQILHKEIYDKGINLIVNDKVEKFEKDTVMLSSGRKITAKAVIMVIGITPEIKLAELADIELGSTKAIKVDKNYKTNDENIYAVGDAIEVYNALTHSYTKLSLAGPAQKQARSVADNINNKSTVNKGYIGSSAIKVFDYNGASTGLNENLIKSLNMNINYDIVRLILTDKVSIMPDSSPIHFKMIYEVPTGKILGAQAIGKGDVTKRIDVIATAIKFNGTIEDLKDLEFCYAPPFSTAKDIVNYAGYVSSNLLNGDFKQINVDKVRELVEENAYIIDVRERNEYENGHIINAKNIPLSELRDRIEEIPRDIPVYLHCRTGQRSYNAAMALENLGFSNIYNITGSFLGLSFFEYFNDKTLGRDSIVTEYNFK</sequence>
<dbReference type="Proteomes" id="UP000431451">
    <property type="component" value="Unassembled WGS sequence"/>
</dbReference>
<evidence type="ECO:0000313" key="11">
    <source>
        <dbReference type="Proteomes" id="UP000431451"/>
    </source>
</evidence>
<dbReference type="PANTHER" id="PTHR43429">
    <property type="entry name" value="PYRIDINE NUCLEOTIDE-DISULFIDE OXIDOREDUCTASE DOMAIN-CONTAINING"/>
    <property type="match status" value="1"/>
</dbReference>
<proteinExistence type="inferred from homology"/>
<dbReference type="EMBL" id="CAKJVE010000004">
    <property type="protein sequence ID" value="CAG9710167.1"/>
    <property type="molecule type" value="Genomic_DNA"/>
</dbReference>
<evidence type="ECO:0000256" key="6">
    <source>
        <dbReference type="ARBA" id="ARBA00023284"/>
    </source>
</evidence>
<dbReference type="PRINTS" id="PR00368">
    <property type="entry name" value="FADPNR"/>
</dbReference>
<keyword evidence="4" id="KW-0274">FAD</keyword>
<dbReference type="SUPFAM" id="SSF51905">
    <property type="entry name" value="FAD/NAD(P)-binding domain"/>
    <property type="match status" value="2"/>
</dbReference>
<evidence type="ECO:0000256" key="2">
    <source>
        <dbReference type="ARBA" id="ARBA00009130"/>
    </source>
</evidence>
<dbReference type="CDD" id="cd00158">
    <property type="entry name" value="RHOD"/>
    <property type="match status" value="1"/>
</dbReference>
<reference evidence="8" key="2">
    <citation type="submission" date="2021-10" db="EMBL/GenBank/DDBJ databases">
        <authorList>
            <person name="Mesa V."/>
        </authorList>
    </citation>
    <scope>NUCLEOTIDE SEQUENCE</scope>
    <source>
        <strain evidence="8">CC3_PB</strain>
    </source>
</reference>
<evidence type="ECO:0000256" key="5">
    <source>
        <dbReference type="ARBA" id="ARBA00023002"/>
    </source>
</evidence>
<reference evidence="10 11" key="1">
    <citation type="submission" date="2018-06" db="EMBL/GenBank/DDBJ databases">
        <authorList>
            <consortium name="IHU Genomes"/>
        </authorList>
    </citation>
    <scope>NUCLEOTIDE SEQUENCE [LARGE SCALE GENOMIC DNA]</scope>
    <source>
        <strain evidence="10 11">NEC25</strain>
    </source>
</reference>
<dbReference type="Proteomes" id="UP000789738">
    <property type="component" value="Unassembled WGS sequence"/>
</dbReference>
<dbReference type="InterPro" id="IPR036873">
    <property type="entry name" value="Rhodanese-like_dom_sf"/>
</dbReference>
<dbReference type="EMBL" id="CAMTCP010000022">
    <property type="protein sequence ID" value="CAI3540941.1"/>
    <property type="molecule type" value="Genomic_DNA"/>
</dbReference>
<dbReference type="InterPro" id="IPR016156">
    <property type="entry name" value="FAD/NAD-linked_Rdtase_dimer_sf"/>
</dbReference>
<dbReference type="AlphaFoldDB" id="A0A650LR44"/>
<dbReference type="PANTHER" id="PTHR43429:SF1">
    <property type="entry name" value="NAD(P)H SULFUR OXIDOREDUCTASE (COA-DEPENDENT)"/>
    <property type="match status" value="1"/>
</dbReference>
<dbReference type="GO" id="GO:0050451">
    <property type="term" value="F:CoA-disulfide reductase (NADPH) activity"/>
    <property type="evidence" value="ECO:0007669"/>
    <property type="project" value="UniProtKB-EC"/>
</dbReference>
<evidence type="ECO:0000313" key="10">
    <source>
        <dbReference type="EMBL" id="VCT83441.1"/>
    </source>
</evidence>
<dbReference type="Proteomes" id="UP001189143">
    <property type="component" value="Unassembled WGS sequence"/>
</dbReference>
<name>A0A650LR44_9CLOT</name>
<dbReference type="Pfam" id="PF07992">
    <property type="entry name" value="Pyr_redox_2"/>
    <property type="match status" value="1"/>
</dbReference>